<comment type="caution">
    <text evidence="9">The sequence shown here is derived from an EMBL/GenBank/DDBJ whole genome shotgun (WGS) entry which is preliminary data.</text>
</comment>
<evidence type="ECO:0000256" key="6">
    <source>
        <dbReference type="ARBA" id="ARBA00023136"/>
    </source>
</evidence>
<proteinExistence type="inferred from homology"/>
<organism evidence="9 10">
    <name type="scientific">Paenibacillus paeoniae</name>
    <dbReference type="NCBI Taxonomy" id="2292705"/>
    <lineage>
        <taxon>Bacteria</taxon>
        <taxon>Bacillati</taxon>
        <taxon>Bacillota</taxon>
        <taxon>Bacilli</taxon>
        <taxon>Bacillales</taxon>
        <taxon>Paenibacillaceae</taxon>
        <taxon>Paenibacillus</taxon>
    </lineage>
</organism>
<evidence type="ECO:0000256" key="3">
    <source>
        <dbReference type="ARBA" id="ARBA00022475"/>
    </source>
</evidence>
<dbReference type="SUPFAM" id="SSF161098">
    <property type="entry name" value="MetI-like"/>
    <property type="match status" value="1"/>
</dbReference>
<evidence type="ECO:0000256" key="1">
    <source>
        <dbReference type="ARBA" id="ARBA00004651"/>
    </source>
</evidence>
<protein>
    <submittedName>
        <fullName evidence="9">Carbohydrate ABC transporter permease</fullName>
    </submittedName>
</protein>
<reference evidence="9 10" key="1">
    <citation type="submission" date="2018-08" db="EMBL/GenBank/DDBJ databases">
        <title>Paenibacillus sp. M4BSY-1, whole genome shotgun sequence.</title>
        <authorList>
            <person name="Tuo L."/>
        </authorList>
    </citation>
    <scope>NUCLEOTIDE SEQUENCE [LARGE SCALE GENOMIC DNA]</scope>
    <source>
        <strain evidence="9 10">M4BSY-1</strain>
    </source>
</reference>
<dbReference type="Proteomes" id="UP000261905">
    <property type="component" value="Unassembled WGS sequence"/>
</dbReference>
<keyword evidence="2 7" id="KW-0813">Transport</keyword>
<dbReference type="GO" id="GO:0055085">
    <property type="term" value="P:transmembrane transport"/>
    <property type="evidence" value="ECO:0007669"/>
    <property type="project" value="InterPro"/>
</dbReference>
<accession>A0A371PE23</accession>
<dbReference type="InterPro" id="IPR000515">
    <property type="entry name" value="MetI-like"/>
</dbReference>
<feature type="transmembrane region" description="Helical" evidence="7">
    <location>
        <begin position="40"/>
        <end position="63"/>
    </location>
</feature>
<dbReference type="OrthoDB" id="9772609at2"/>
<keyword evidence="6 7" id="KW-0472">Membrane</keyword>
<feature type="transmembrane region" description="Helical" evidence="7">
    <location>
        <begin position="96"/>
        <end position="119"/>
    </location>
</feature>
<comment type="similarity">
    <text evidence="7">Belongs to the binding-protein-dependent transport system permease family.</text>
</comment>
<dbReference type="GO" id="GO:0005886">
    <property type="term" value="C:plasma membrane"/>
    <property type="evidence" value="ECO:0007669"/>
    <property type="project" value="UniProtKB-SubCell"/>
</dbReference>
<dbReference type="InterPro" id="IPR050901">
    <property type="entry name" value="BP-dep_ABC_trans_perm"/>
</dbReference>
<dbReference type="CDD" id="cd06261">
    <property type="entry name" value="TM_PBP2"/>
    <property type="match status" value="1"/>
</dbReference>
<evidence type="ECO:0000313" key="9">
    <source>
        <dbReference type="EMBL" id="REK74191.1"/>
    </source>
</evidence>
<dbReference type="PANTHER" id="PTHR32243">
    <property type="entry name" value="MALTOSE TRANSPORT SYSTEM PERMEASE-RELATED"/>
    <property type="match status" value="1"/>
</dbReference>
<evidence type="ECO:0000313" key="10">
    <source>
        <dbReference type="Proteomes" id="UP000261905"/>
    </source>
</evidence>
<keyword evidence="4 7" id="KW-0812">Transmembrane</keyword>
<feature type="domain" description="ABC transmembrane type-1" evidence="8">
    <location>
        <begin position="1"/>
        <end position="163"/>
    </location>
</feature>
<gene>
    <name evidence="9" type="ORF">DX130_16730</name>
</gene>
<sequence>MHRKLFKWTYFYLVSGMFIPFNIIMLPLIKLLYATGLNSYVGLILGYVFYGLPANVFLTVGYLHSVPRELEESAVIDGATVWQTFWRVIFPLMKPINATITIFTMLNAWNDFMLPMLLIRDKSLMTLPLIQYAFQGQYNTDYGLAFASYLMALLPAVIFFLFAQRWIVSGLVSGAVKS</sequence>
<evidence type="ECO:0000256" key="4">
    <source>
        <dbReference type="ARBA" id="ARBA00022692"/>
    </source>
</evidence>
<keyword evidence="10" id="KW-1185">Reference proteome</keyword>
<dbReference type="PANTHER" id="PTHR32243:SF24">
    <property type="entry name" value="DIACETYLCHITOBIOSE UPTAKE SYSTEM PERMEASE PROTEIN NGCG"/>
    <property type="match status" value="1"/>
</dbReference>
<feature type="transmembrane region" description="Helical" evidence="7">
    <location>
        <begin position="12"/>
        <end position="34"/>
    </location>
</feature>
<keyword evidence="5 7" id="KW-1133">Transmembrane helix</keyword>
<feature type="transmembrane region" description="Helical" evidence="7">
    <location>
        <begin position="142"/>
        <end position="163"/>
    </location>
</feature>
<dbReference type="EMBL" id="QUBQ01000003">
    <property type="protein sequence ID" value="REK74191.1"/>
    <property type="molecule type" value="Genomic_DNA"/>
</dbReference>
<keyword evidence="3" id="KW-1003">Cell membrane</keyword>
<dbReference type="Gene3D" id="1.10.3720.10">
    <property type="entry name" value="MetI-like"/>
    <property type="match status" value="1"/>
</dbReference>
<dbReference type="InterPro" id="IPR035906">
    <property type="entry name" value="MetI-like_sf"/>
</dbReference>
<dbReference type="Pfam" id="PF00528">
    <property type="entry name" value="BPD_transp_1"/>
    <property type="match status" value="1"/>
</dbReference>
<evidence type="ECO:0000256" key="7">
    <source>
        <dbReference type="RuleBase" id="RU363032"/>
    </source>
</evidence>
<comment type="subcellular location">
    <subcellularLocation>
        <location evidence="1 7">Cell membrane</location>
        <topology evidence="1 7">Multi-pass membrane protein</topology>
    </subcellularLocation>
</comment>
<dbReference type="PROSITE" id="PS50928">
    <property type="entry name" value="ABC_TM1"/>
    <property type="match status" value="1"/>
</dbReference>
<name>A0A371PE23_9BACL</name>
<evidence type="ECO:0000256" key="5">
    <source>
        <dbReference type="ARBA" id="ARBA00022989"/>
    </source>
</evidence>
<evidence type="ECO:0000256" key="2">
    <source>
        <dbReference type="ARBA" id="ARBA00022448"/>
    </source>
</evidence>
<dbReference type="AlphaFoldDB" id="A0A371PE23"/>
<evidence type="ECO:0000259" key="8">
    <source>
        <dbReference type="PROSITE" id="PS50928"/>
    </source>
</evidence>